<proteinExistence type="predicted"/>
<accession>A0A7G3GBI9</accession>
<dbReference type="SUPFAM" id="SSF46689">
    <property type="entry name" value="Homeodomain-like"/>
    <property type="match status" value="1"/>
</dbReference>
<organism evidence="1 2">
    <name type="scientific">Iodobacter fluviatilis</name>
    <dbReference type="NCBI Taxonomy" id="537"/>
    <lineage>
        <taxon>Bacteria</taxon>
        <taxon>Pseudomonadati</taxon>
        <taxon>Pseudomonadota</taxon>
        <taxon>Betaproteobacteria</taxon>
        <taxon>Neisseriales</taxon>
        <taxon>Chitinibacteraceae</taxon>
        <taxon>Iodobacter</taxon>
    </lineage>
</organism>
<dbReference type="InterPro" id="IPR009057">
    <property type="entry name" value="Homeodomain-like_sf"/>
</dbReference>
<reference evidence="1 2" key="1">
    <citation type="submission" date="2018-01" db="EMBL/GenBank/DDBJ databases">
        <title>Genome sequence of Iodobacter sp. strain PCH194 isolated from Indian Trans-Himalaya.</title>
        <authorList>
            <person name="Kumar V."/>
            <person name="Thakur V."/>
            <person name="Kumar S."/>
            <person name="Singh D."/>
        </authorList>
    </citation>
    <scope>NUCLEOTIDE SEQUENCE [LARGE SCALE GENOMIC DNA]</scope>
    <source>
        <strain evidence="1 2">PCH194</strain>
    </source>
</reference>
<dbReference type="RefSeq" id="WP_130107027.1">
    <property type="nucleotide sequence ID" value="NZ_CP025781.1"/>
</dbReference>
<evidence type="ECO:0000313" key="2">
    <source>
        <dbReference type="Proteomes" id="UP000515917"/>
    </source>
</evidence>
<name>A0A7G3GBI9_9NEIS</name>
<protein>
    <recommendedName>
        <fullName evidence="3">Transposase and inactivated derivatives</fullName>
    </recommendedName>
</protein>
<gene>
    <name evidence="1" type="ORF">C1H71_13725</name>
</gene>
<dbReference type="AlphaFoldDB" id="A0A7G3GBI9"/>
<evidence type="ECO:0000313" key="1">
    <source>
        <dbReference type="EMBL" id="QBC44488.1"/>
    </source>
</evidence>
<dbReference type="Proteomes" id="UP000515917">
    <property type="component" value="Chromosome"/>
</dbReference>
<keyword evidence="2" id="KW-1185">Reference proteome</keyword>
<dbReference type="KEGG" id="ifl:C1H71_13725"/>
<sequence length="92" mass="10452">MKFIKPLTEAEQTQLEDAYKNNHQHRLRQRSHSVLLNSKGYSISQLIEIFGGGRDVTNTWLNAWSQFGIVGLQDGARPGRPRIFTDACPKVI</sequence>
<dbReference type="EMBL" id="CP025781">
    <property type="protein sequence ID" value="QBC44488.1"/>
    <property type="molecule type" value="Genomic_DNA"/>
</dbReference>
<evidence type="ECO:0008006" key="3">
    <source>
        <dbReference type="Google" id="ProtNLM"/>
    </source>
</evidence>